<dbReference type="eggNOG" id="ENOG502S47H">
    <property type="taxonomic scope" value="Eukaryota"/>
</dbReference>
<feature type="compositionally biased region" description="Polar residues" evidence="7">
    <location>
        <begin position="152"/>
        <end position="183"/>
    </location>
</feature>
<feature type="compositionally biased region" description="Acidic residues" evidence="7">
    <location>
        <begin position="828"/>
        <end position="842"/>
    </location>
</feature>
<evidence type="ECO:0000256" key="1">
    <source>
        <dbReference type="ARBA" id="ARBA00004123"/>
    </source>
</evidence>
<keyword evidence="4" id="KW-0539">Nucleus</keyword>
<dbReference type="PANTHER" id="PTHR16684:SF11">
    <property type="entry name" value="CENTROMERE PROTEIN C"/>
    <property type="match status" value="1"/>
</dbReference>
<feature type="compositionally biased region" description="Acidic residues" evidence="7">
    <location>
        <begin position="243"/>
        <end position="254"/>
    </location>
</feature>
<dbReference type="Pfam" id="PF15624">
    <property type="entry name" value="Mif2_N"/>
    <property type="match status" value="1"/>
</dbReference>
<feature type="region of interest" description="Disordered" evidence="7">
    <location>
        <begin position="797"/>
        <end position="842"/>
    </location>
</feature>
<accession>U4KWY8</accession>
<dbReference type="OMA" id="HDKHESE"/>
<dbReference type="PANTHER" id="PTHR16684">
    <property type="entry name" value="CENTROMERE PROTEIN C"/>
    <property type="match status" value="1"/>
</dbReference>
<feature type="compositionally biased region" description="Acidic residues" evidence="7">
    <location>
        <begin position="263"/>
        <end position="275"/>
    </location>
</feature>
<keyword evidence="11" id="KW-1185">Reference proteome</keyword>
<dbReference type="InterPro" id="IPR025974">
    <property type="entry name" value="Mif2/CENP-C_cupin"/>
</dbReference>
<keyword evidence="3" id="KW-0238">DNA-binding</keyword>
<evidence type="ECO:0000256" key="3">
    <source>
        <dbReference type="ARBA" id="ARBA00023125"/>
    </source>
</evidence>
<dbReference type="GO" id="GO:0019237">
    <property type="term" value="F:centromeric DNA binding"/>
    <property type="evidence" value="ECO:0007669"/>
    <property type="project" value="InterPro"/>
</dbReference>
<feature type="compositionally biased region" description="Acidic residues" evidence="7">
    <location>
        <begin position="314"/>
        <end position="330"/>
    </location>
</feature>
<dbReference type="OrthoDB" id="1939643at2759"/>
<feature type="compositionally biased region" description="Acidic residues" evidence="7">
    <location>
        <begin position="406"/>
        <end position="429"/>
    </location>
</feature>
<evidence type="ECO:0000313" key="10">
    <source>
        <dbReference type="EMBL" id="CCX06482.1"/>
    </source>
</evidence>
<protein>
    <recommendedName>
        <fullName evidence="6">CENP-C homolog</fullName>
    </recommendedName>
</protein>
<evidence type="ECO:0000259" key="8">
    <source>
        <dbReference type="Pfam" id="PF11699"/>
    </source>
</evidence>
<feature type="compositionally biased region" description="Polar residues" evidence="7">
    <location>
        <begin position="62"/>
        <end position="92"/>
    </location>
</feature>
<comment type="subcellular location">
    <subcellularLocation>
        <location evidence="1">Nucleus</location>
    </subcellularLocation>
</comment>
<sequence length="1000" mass="107802">MASQRGPRETAFFNIGVQGRKTGVTVADTGKRDEFGMEDMDDFFSPVKTGLTPAPPPKPVPSQLSQFTNANQTQNQSLTEGTMDVEQSSGIDPTTMIANHKAQKARQLSAPPTDSLAFLKPTSSPTRGSSVGPTSTPARRLDFSRPDLAGARSSSVLGSPLRNSSTNGVTKTNGHGKELSNTPLAAPSSATNSSKRSSSASQQLPPPIVENATEEQTSSSPVLKKKPAPRKGLMSMKQKVLPSDDETDTTDEIDTVVNRILDEMEGDDVEMVDAEEPPRSQQRKGKENGVAAKKPTPVKQAEKKVVKKAAPVPEPEEEEEEEVGEEEDLEPVAIKKEAPVKKSPVGKKLVSQKAKKAPEPEPEVIEEEEMEEDIPEPVKKPTKRKAPELAPQPVKKAAAKKKAPEPEPELETEPESEEELEIEDEEDLEPVAKKGKKVAAKQPTPKKPTPKKPTPKQAVPKKAEPVKKAKGKKVAEPEPAPEEEEFEDAAEEFEEEEEEEAIEEPVPAPKRGKKAAAAKVPTPKKAAPKKPEPVKKAAKGNKAVPIPIEEEEPEPEPLPSQTSKGRGKGKAAAKPKAALKPLPAKRSGRSSKAAVTEPVEDIEMEDAPSVPTPIKKPSKAAAAAKVVPKGRGKKAAEPIPEPEEEEPPKKKSRSSTGAAKATPPAKATKTAKGKKPAAAPAEVIAEEEAESSSQAATKGRKKAPAKKTLPASELPASPAAPTAPRPSQRIIIEAPPVTPAVADDGTRRSRRHRIAPLQYWKGEKIDYVLEAAQDKNGKVIRMPKIAALVRVEEATPVAKPKGTRKPAASVEPVERVGKRKRGRKAREEDEEEQDHDSDLGELDAWEMGETGSDDEDAGIKVGLTKVFPPQFDEDEEPIMEPTKLAYTKDRMQTADIANGAFRFVKTVTQDTFGTGIMEVPPGGGKRTKSSGKMTLVFYMLAGRATVTVAGERFRVRKGGQFMIPRGNLYSIENEFDVEARMFFAQGRDLTTEEQVDAGQE</sequence>
<comment type="function">
    <text evidence="5">Component of the kinetochore, a multiprotein complex that assembles on centromeric DNA and attaches chromosomes to spindle microtubules, mediating chromosome segregation and sister chromatid segregation during meiosis and mitosis. Component of the inner kinetochore constitutive centromere-associated network (CCAN), which serves as a structural platform for outer kinetochore assembly.</text>
</comment>
<dbReference type="GO" id="GO:0000776">
    <property type="term" value="C:kinetochore"/>
    <property type="evidence" value="ECO:0007669"/>
    <property type="project" value="InterPro"/>
</dbReference>
<feature type="compositionally biased region" description="Low complexity" evidence="7">
    <location>
        <begin position="186"/>
        <end position="201"/>
    </location>
</feature>
<dbReference type="AlphaFoldDB" id="U4KWY8"/>
<feature type="compositionally biased region" description="Low complexity" evidence="7">
    <location>
        <begin position="574"/>
        <end position="585"/>
    </location>
</feature>
<dbReference type="EMBL" id="HF935290">
    <property type="protein sequence ID" value="CCX06482.1"/>
    <property type="molecule type" value="Genomic_DNA"/>
</dbReference>
<organism evidence="10 11">
    <name type="scientific">Pyronema omphalodes (strain CBS 100304)</name>
    <name type="common">Pyronema confluens</name>
    <dbReference type="NCBI Taxonomy" id="1076935"/>
    <lineage>
        <taxon>Eukaryota</taxon>
        <taxon>Fungi</taxon>
        <taxon>Dikarya</taxon>
        <taxon>Ascomycota</taxon>
        <taxon>Pezizomycotina</taxon>
        <taxon>Pezizomycetes</taxon>
        <taxon>Pezizales</taxon>
        <taxon>Pyronemataceae</taxon>
        <taxon>Pyronema</taxon>
    </lineage>
</organism>
<feature type="compositionally biased region" description="Polar residues" evidence="7">
    <location>
        <begin position="121"/>
        <end position="137"/>
    </location>
</feature>
<feature type="compositionally biased region" description="Acidic residues" evidence="7">
    <location>
        <begin position="360"/>
        <end position="375"/>
    </location>
</feature>
<dbReference type="SUPFAM" id="SSF51182">
    <property type="entry name" value="RmlC-like cupins"/>
    <property type="match status" value="1"/>
</dbReference>
<evidence type="ECO:0000259" key="9">
    <source>
        <dbReference type="Pfam" id="PF15624"/>
    </source>
</evidence>
<dbReference type="InterPro" id="IPR011051">
    <property type="entry name" value="RmlC_Cupin_sf"/>
</dbReference>
<feature type="region of interest" description="Disordered" evidence="7">
    <location>
        <begin position="32"/>
        <end position="750"/>
    </location>
</feature>
<dbReference type="InterPro" id="IPR028929">
    <property type="entry name" value="Mif2_N"/>
</dbReference>
<feature type="compositionally biased region" description="Acidic residues" evidence="7">
    <location>
        <begin position="479"/>
        <end position="503"/>
    </location>
</feature>
<dbReference type="GO" id="GO:0051382">
    <property type="term" value="P:kinetochore assembly"/>
    <property type="evidence" value="ECO:0007669"/>
    <property type="project" value="InterPro"/>
</dbReference>
<name>U4KWY8_PYROM</name>
<evidence type="ECO:0000256" key="7">
    <source>
        <dbReference type="SAM" id="MobiDB-lite"/>
    </source>
</evidence>
<feature type="domain" description="Mif2 N-terminal" evidence="9">
    <location>
        <begin position="12"/>
        <end position="140"/>
    </location>
</feature>
<dbReference type="InterPro" id="IPR014710">
    <property type="entry name" value="RmlC-like_jellyroll"/>
</dbReference>
<proteinExistence type="inferred from homology"/>
<dbReference type="Proteomes" id="UP000018144">
    <property type="component" value="Unassembled WGS sequence"/>
</dbReference>
<dbReference type="Gene3D" id="2.60.120.10">
    <property type="entry name" value="Jelly Rolls"/>
    <property type="match status" value="1"/>
</dbReference>
<evidence type="ECO:0000313" key="11">
    <source>
        <dbReference type="Proteomes" id="UP000018144"/>
    </source>
</evidence>
<reference evidence="10 11" key="1">
    <citation type="journal article" date="2013" name="PLoS Genet.">
        <title>The genome and development-dependent transcriptomes of Pyronema confluens: a window into fungal evolution.</title>
        <authorList>
            <person name="Traeger S."/>
            <person name="Altegoer F."/>
            <person name="Freitag M."/>
            <person name="Gabaldon T."/>
            <person name="Kempken F."/>
            <person name="Kumar A."/>
            <person name="Marcet-Houben M."/>
            <person name="Poggeler S."/>
            <person name="Stajich J.E."/>
            <person name="Nowrousian M."/>
        </authorList>
    </citation>
    <scope>NUCLEOTIDE SEQUENCE [LARGE SCALE GENOMIC DNA]</scope>
    <source>
        <strain evidence="11">CBS 100304</strain>
        <tissue evidence="10">Vegetative mycelium</tissue>
    </source>
</reference>
<evidence type="ECO:0000256" key="2">
    <source>
        <dbReference type="ARBA" id="ARBA00010291"/>
    </source>
</evidence>
<dbReference type="GO" id="GO:0051455">
    <property type="term" value="P:spindle attachment to meiosis I kinetochore"/>
    <property type="evidence" value="ECO:0007669"/>
    <property type="project" value="TreeGrafter"/>
</dbReference>
<dbReference type="InterPro" id="IPR028386">
    <property type="entry name" value="CENP-C/Mif2/cnp3"/>
</dbReference>
<dbReference type="CDD" id="cd06993">
    <property type="entry name" value="cupin_CENP-C_C"/>
    <property type="match status" value="1"/>
</dbReference>
<evidence type="ECO:0000256" key="4">
    <source>
        <dbReference type="ARBA" id="ARBA00023242"/>
    </source>
</evidence>
<dbReference type="FunFam" id="2.60.120.10:FF:000033">
    <property type="entry name" value="Centromere protein C 1"/>
    <property type="match status" value="1"/>
</dbReference>
<evidence type="ECO:0000256" key="6">
    <source>
        <dbReference type="ARBA" id="ARBA00075033"/>
    </source>
</evidence>
<evidence type="ECO:0000256" key="5">
    <source>
        <dbReference type="ARBA" id="ARBA00057947"/>
    </source>
</evidence>
<gene>
    <name evidence="10" type="ORF">PCON_06069</name>
</gene>
<feature type="domain" description="Mif2/CENP-C cupin" evidence="8">
    <location>
        <begin position="901"/>
        <end position="985"/>
    </location>
</feature>
<feature type="compositionally biased region" description="Low complexity" evidence="7">
    <location>
        <begin position="656"/>
        <end position="668"/>
    </location>
</feature>
<comment type="similarity">
    <text evidence="2">Belongs to the CENP-C/MIF2 family.</text>
</comment>
<feature type="compositionally biased region" description="Low complexity" evidence="7">
    <location>
        <begin position="708"/>
        <end position="722"/>
    </location>
</feature>
<dbReference type="GO" id="GO:0005634">
    <property type="term" value="C:nucleus"/>
    <property type="evidence" value="ECO:0007669"/>
    <property type="project" value="UniProtKB-SubCell"/>
</dbReference>
<dbReference type="STRING" id="1076935.U4KWY8"/>
<dbReference type="Pfam" id="PF11699">
    <property type="entry name" value="CENP-C_C"/>
    <property type="match status" value="1"/>
</dbReference>
<dbReference type="GO" id="GO:0051315">
    <property type="term" value="P:attachment of mitotic spindle microtubules to kinetochore"/>
    <property type="evidence" value="ECO:0007669"/>
    <property type="project" value="TreeGrafter"/>
</dbReference>